<dbReference type="PANTHER" id="PTHR37017">
    <property type="entry name" value="AB HYDROLASE-1 DOMAIN-CONTAINING PROTEIN-RELATED"/>
    <property type="match status" value="1"/>
</dbReference>
<evidence type="ECO:0000313" key="3">
    <source>
        <dbReference type="Proteomes" id="UP001230426"/>
    </source>
</evidence>
<keyword evidence="3" id="KW-1185">Reference proteome</keyword>
<dbReference type="PANTHER" id="PTHR37017:SF11">
    <property type="entry name" value="ESTERASE_LIPASE_THIOESTERASE DOMAIN-CONTAINING PROTEIN"/>
    <property type="match status" value="1"/>
</dbReference>
<feature type="domain" description="AB hydrolase-1" evidence="1">
    <location>
        <begin position="3"/>
        <end position="219"/>
    </location>
</feature>
<dbReference type="EMBL" id="JAUSRB010000002">
    <property type="protein sequence ID" value="MDP9868831.1"/>
    <property type="molecule type" value="Genomic_DNA"/>
</dbReference>
<dbReference type="InterPro" id="IPR052897">
    <property type="entry name" value="Sec-Metab_Biosynth_Hydrolase"/>
</dbReference>
<evidence type="ECO:0000313" key="2">
    <source>
        <dbReference type="EMBL" id="MDP9868831.1"/>
    </source>
</evidence>
<dbReference type="Gene3D" id="3.40.50.1820">
    <property type="entry name" value="alpha/beta hydrolase"/>
    <property type="match status" value="1"/>
</dbReference>
<gene>
    <name evidence="2" type="ORF">J2S55_008097</name>
</gene>
<dbReference type="Pfam" id="PF12697">
    <property type="entry name" value="Abhydrolase_6"/>
    <property type="match status" value="1"/>
</dbReference>
<organism evidence="2 3">
    <name type="scientific">Streptosporangium brasiliense</name>
    <dbReference type="NCBI Taxonomy" id="47480"/>
    <lineage>
        <taxon>Bacteria</taxon>
        <taxon>Bacillati</taxon>
        <taxon>Actinomycetota</taxon>
        <taxon>Actinomycetes</taxon>
        <taxon>Streptosporangiales</taxon>
        <taxon>Streptosporangiaceae</taxon>
        <taxon>Streptosporangium</taxon>
    </lineage>
</organism>
<dbReference type="InterPro" id="IPR000073">
    <property type="entry name" value="AB_hydrolase_1"/>
</dbReference>
<proteinExistence type="predicted"/>
<accession>A0ABT9RHS0</accession>
<dbReference type="SUPFAM" id="SSF53474">
    <property type="entry name" value="alpha/beta-Hydrolases"/>
    <property type="match status" value="1"/>
</dbReference>
<evidence type="ECO:0000259" key="1">
    <source>
        <dbReference type="Pfam" id="PF12697"/>
    </source>
</evidence>
<sequence length="224" mass="23710">MDILLIGGLWLDGSAWDEVAAALGPLGHRPVPITLPGQGDGSTSATLDDQVAAVLAALDAAQDKVIVVGHSAACTLAWLAADARPERVAKVVFVGGFPATDGGIYADFFPIDEGVMPFPGWGPFEGPDAADLDEETRRRMAAAWVPVPEGVAKAVVSLADERRFDVPVVIVCPEFTPAQAQEWIDAGDVPELARVKHIDFVDIDSGHWPMVTRPTDLARLLAEA</sequence>
<dbReference type="RefSeq" id="WP_306872106.1">
    <property type="nucleotide sequence ID" value="NZ_JAUSRB010000002.1"/>
</dbReference>
<dbReference type="InterPro" id="IPR029058">
    <property type="entry name" value="AB_hydrolase_fold"/>
</dbReference>
<protein>
    <submittedName>
        <fullName evidence="2">Pimeloyl-ACP methyl ester carboxylesterase</fullName>
    </submittedName>
</protein>
<name>A0ABT9RHS0_9ACTN</name>
<dbReference type="Proteomes" id="UP001230426">
    <property type="component" value="Unassembled WGS sequence"/>
</dbReference>
<reference evidence="2 3" key="1">
    <citation type="submission" date="2023-07" db="EMBL/GenBank/DDBJ databases">
        <title>Sequencing the genomes of 1000 actinobacteria strains.</title>
        <authorList>
            <person name="Klenk H.-P."/>
        </authorList>
    </citation>
    <scope>NUCLEOTIDE SEQUENCE [LARGE SCALE GENOMIC DNA]</scope>
    <source>
        <strain evidence="2 3">DSM 44109</strain>
    </source>
</reference>
<comment type="caution">
    <text evidence="2">The sequence shown here is derived from an EMBL/GenBank/DDBJ whole genome shotgun (WGS) entry which is preliminary data.</text>
</comment>